<dbReference type="EMBL" id="CAJVQA010009622">
    <property type="protein sequence ID" value="CAG8687896.1"/>
    <property type="molecule type" value="Genomic_DNA"/>
</dbReference>
<gene>
    <name evidence="1" type="ORF">CPELLU_LOCUS11125</name>
</gene>
<dbReference type="OrthoDB" id="2475826at2759"/>
<sequence>MFKKTYNNLDIVDTDKDMSLAIKTSKNISFKDNCIIVNNRNTDFIINSDKDISFTFDDNKDT</sequence>
<evidence type="ECO:0000313" key="2">
    <source>
        <dbReference type="Proteomes" id="UP000789759"/>
    </source>
</evidence>
<comment type="caution">
    <text evidence="1">The sequence shown here is derived from an EMBL/GenBank/DDBJ whole genome shotgun (WGS) entry which is preliminary data.</text>
</comment>
<protein>
    <submittedName>
        <fullName evidence="1">9120_t:CDS:1</fullName>
    </submittedName>
</protein>
<evidence type="ECO:0000313" key="1">
    <source>
        <dbReference type="EMBL" id="CAG8687896.1"/>
    </source>
</evidence>
<reference evidence="1" key="1">
    <citation type="submission" date="2021-06" db="EMBL/GenBank/DDBJ databases">
        <authorList>
            <person name="Kallberg Y."/>
            <person name="Tangrot J."/>
            <person name="Rosling A."/>
        </authorList>
    </citation>
    <scope>NUCLEOTIDE SEQUENCE</scope>
    <source>
        <strain evidence="1">FL966</strain>
    </source>
</reference>
<accession>A0A9N9ESA4</accession>
<dbReference type="Proteomes" id="UP000789759">
    <property type="component" value="Unassembled WGS sequence"/>
</dbReference>
<name>A0A9N9ESA4_9GLOM</name>
<proteinExistence type="predicted"/>
<dbReference type="AlphaFoldDB" id="A0A9N9ESA4"/>
<organism evidence="1 2">
    <name type="scientific">Cetraspora pellucida</name>
    <dbReference type="NCBI Taxonomy" id="1433469"/>
    <lineage>
        <taxon>Eukaryota</taxon>
        <taxon>Fungi</taxon>
        <taxon>Fungi incertae sedis</taxon>
        <taxon>Mucoromycota</taxon>
        <taxon>Glomeromycotina</taxon>
        <taxon>Glomeromycetes</taxon>
        <taxon>Diversisporales</taxon>
        <taxon>Gigasporaceae</taxon>
        <taxon>Cetraspora</taxon>
    </lineage>
</organism>
<keyword evidence="2" id="KW-1185">Reference proteome</keyword>
<feature type="non-terminal residue" evidence="1">
    <location>
        <position position="62"/>
    </location>
</feature>